<feature type="transmembrane region" description="Helical" evidence="6">
    <location>
        <begin position="282"/>
        <end position="301"/>
    </location>
</feature>
<dbReference type="EMBL" id="JARGDL010000018">
    <property type="protein sequence ID" value="MDF1612760.1"/>
    <property type="molecule type" value="Genomic_DNA"/>
</dbReference>
<name>A0AAE3P4F6_9BACT</name>
<dbReference type="RefSeq" id="WP_321536531.1">
    <property type="nucleotide sequence ID" value="NZ_JARGDL010000018.1"/>
</dbReference>
<dbReference type="PANTHER" id="PTHR42920">
    <property type="entry name" value="OS03G0707200 PROTEIN-RELATED"/>
    <property type="match status" value="1"/>
</dbReference>
<sequence length="307" mass="34003">MIKKITQLKYFGETALLIMTIIWGGTFVIVKESLNDISSMLFIASRFGIASVILFFVLRLKKISIHKESFLPGLILGIFLFGGFFFQTIGLKITSATKSGFLTGVLIVFIPFVQILIEKKFPSKGAWIGTALVFVGIIFLSSGGTSINNFLFELGKGFNIGDVFTLICALLFAFQVVLIDVYTPKYEFWSLLLVQLSTVAVLSFIASLFFSGFGVETFHIEITKYLIFGILYTSLLATLINIGLQTRFQKMVSPTIAGIIYSFEPIFAAIFAYFLLGEKITNFGLLGSFLIFCGLISAEVLDKSLKK</sequence>
<evidence type="ECO:0000313" key="9">
    <source>
        <dbReference type="Proteomes" id="UP001221302"/>
    </source>
</evidence>
<comment type="caution">
    <text evidence="8">The sequence shown here is derived from an EMBL/GenBank/DDBJ whole genome shotgun (WGS) entry which is preliminary data.</text>
</comment>
<dbReference type="InterPro" id="IPR037185">
    <property type="entry name" value="EmrE-like"/>
</dbReference>
<dbReference type="Proteomes" id="UP001221302">
    <property type="component" value="Unassembled WGS sequence"/>
</dbReference>
<evidence type="ECO:0000256" key="3">
    <source>
        <dbReference type="ARBA" id="ARBA00022692"/>
    </source>
</evidence>
<evidence type="ECO:0000256" key="5">
    <source>
        <dbReference type="ARBA" id="ARBA00023136"/>
    </source>
</evidence>
<protein>
    <submittedName>
        <fullName evidence="8">DMT family transporter</fullName>
    </submittedName>
</protein>
<dbReference type="InterPro" id="IPR051258">
    <property type="entry name" value="Diverse_Substrate_Transporter"/>
</dbReference>
<evidence type="ECO:0000259" key="7">
    <source>
        <dbReference type="Pfam" id="PF00892"/>
    </source>
</evidence>
<keyword evidence="3 6" id="KW-0812">Transmembrane</keyword>
<evidence type="ECO:0000256" key="1">
    <source>
        <dbReference type="ARBA" id="ARBA00004651"/>
    </source>
</evidence>
<dbReference type="AlphaFoldDB" id="A0AAE3P4F6"/>
<organism evidence="8 9">
    <name type="scientific">Stygiobacter electus</name>
    <dbReference type="NCBI Taxonomy" id="3032292"/>
    <lineage>
        <taxon>Bacteria</taxon>
        <taxon>Pseudomonadati</taxon>
        <taxon>Ignavibacteriota</taxon>
        <taxon>Ignavibacteria</taxon>
        <taxon>Ignavibacteriales</taxon>
        <taxon>Melioribacteraceae</taxon>
        <taxon>Stygiobacter</taxon>
    </lineage>
</organism>
<evidence type="ECO:0000256" key="6">
    <source>
        <dbReference type="SAM" id="Phobius"/>
    </source>
</evidence>
<keyword evidence="2" id="KW-1003">Cell membrane</keyword>
<dbReference type="GO" id="GO:0005886">
    <property type="term" value="C:plasma membrane"/>
    <property type="evidence" value="ECO:0007669"/>
    <property type="project" value="UniProtKB-SubCell"/>
</dbReference>
<feature type="domain" description="EamA" evidence="7">
    <location>
        <begin position="11"/>
        <end position="141"/>
    </location>
</feature>
<dbReference type="InterPro" id="IPR000620">
    <property type="entry name" value="EamA_dom"/>
</dbReference>
<keyword evidence="5 6" id="KW-0472">Membrane</keyword>
<keyword evidence="4 6" id="KW-1133">Transmembrane helix</keyword>
<gene>
    <name evidence="8" type="ORF">P0M35_11410</name>
</gene>
<feature type="transmembrane region" description="Helical" evidence="6">
    <location>
        <begin position="37"/>
        <end position="58"/>
    </location>
</feature>
<evidence type="ECO:0000313" key="8">
    <source>
        <dbReference type="EMBL" id="MDF1612760.1"/>
    </source>
</evidence>
<dbReference type="SUPFAM" id="SSF103481">
    <property type="entry name" value="Multidrug resistance efflux transporter EmrE"/>
    <property type="match status" value="2"/>
</dbReference>
<dbReference type="PANTHER" id="PTHR42920:SF5">
    <property type="entry name" value="EAMA DOMAIN-CONTAINING PROTEIN"/>
    <property type="match status" value="1"/>
</dbReference>
<comment type="subcellular location">
    <subcellularLocation>
        <location evidence="1">Cell membrane</location>
        <topology evidence="1">Multi-pass membrane protein</topology>
    </subcellularLocation>
</comment>
<reference evidence="8" key="1">
    <citation type="submission" date="2023-03" db="EMBL/GenBank/DDBJ databases">
        <title>Stygiobacter electus gen. nov., sp. nov., facultatively anaerobic thermotolerant bacterium of the class Ignavibacteria from a well of Yessentuki mineral water deposit.</title>
        <authorList>
            <person name="Podosokorskaya O.A."/>
            <person name="Elcheninov A.G."/>
            <person name="Petrova N.F."/>
            <person name="Zavarzina D.G."/>
            <person name="Kublanov I.V."/>
            <person name="Merkel A.Y."/>
        </authorList>
    </citation>
    <scope>NUCLEOTIDE SEQUENCE</scope>
    <source>
        <strain evidence="8">09-Me</strain>
    </source>
</reference>
<feature type="transmembrane region" description="Helical" evidence="6">
    <location>
        <begin position="101"/>
        <end position="118"/>
    </location>
</feature>
<keyword evidence="9" id="KW-1185">Reference proteome</keyword>
<feature type="domain" description="EamA" evidence="7">
    <location>
        <begin position="160"/>
        <end position="296"/>
    </location>
</feature>
<dbReference type="Pfam" id="PF00892">
    <property type="entry name" value="EamA"/>
    <property type="match status" value="2"/>
</dbReference>
<feature type="transmembrane region" description="Helical" evidence="6">
    <location>
        <begin position="125"/>
        <end position="143"/>
    </location>
</feature>
<feature type="transmembrane region" description="Helical" evidence="6">
    <location>
        <begin position="256"/>
        <end position="276"/>
    </location>
</feature>
<feature type="transmembrane region" description="Helical" evidence="6">
    <location>
        <begin position="189"/>
        <end position="213"/>
    </location>
</feature>
<feature type="transmembrane region" description="Helical" evidence="6">
    <location>
        <begin position="225"/>
        <end position="244"/>
    </location>
</feature>
<feature type="transmembrane region" description="Helical" evidence="6">
    <location>
        <begin position="70"/>
        <end position="89"/>
    </location>
</feature>
<accession>A0AAE3P4F6</accession>
<feature type="transmembrane region" description="Helical" evidence="6">
    <location>
        <begin position="12"/>
        <end position="31"/>
    </location>
</feature>
<feature type="transmembrane region" description="Helical" evidence="6">
    <location>
        <begin position="163"/>
        <end position="182"/>
    </location>
</feature>
<proteinExistence type="predicted"/>
<evidence type="ECO:0000256" key="4">
    <source>
        <dbReference type="ARBA" id="ARBA00022989"/>
    </source>
</evidence>
<evidence type="ECO:0000256" key="2">
    <source>
        <dbReference type="ARBA" id="ARBA00022475"/>
    </source>
</evidence>